<dbReference type="Proteomes" id="UP000676511">
    <property type="component" value="Chromosome"/>
</dbReference>
<reference evidence="4 5" key="2">
    <citation type="submission" date="2021-03" db="EMBL/GenBank/DDBJ databases">
        <title>Human Oral Microbial Genomes.</title>
        <authorList>
            <person name="Johnston C.D."/>
            <person name="Chen T."/>
            <person name="Dewhirst F.E."/>
        </authorList>
    </citation>
    <scope>NUCLEOTIDE SEQUENCE [LARGE SCALE GENOMIC DNA]</scope>
    <source>
        <strain evidence="4 5">CCUG 66490</strain>
    </source>
</reference>
<dbReference type="CDD" id="cd00093">
    <property type="entry name" value="HTH_XRE"/>
    <property type="match status" value="1"/>
</dbReference>
<feature type="domain" description="HTH cro/C1-type" evidence="2">
    <location>
        <begin position="28"/>
        <end position="82"/>
    </location>
</feature>
<dbReference type="InterPro" id="IPR001387">
    <property type="entry name" value="Cro/C1-type_HTH"/>
</dbReference>
<dbReference type="SUPFAM" id="SSF47413">
    <property type="entry name" value="lambda repressor-like DNA-binding domains"/>
    <property type="match status" value="1"/>
</dbReference>
<dbReference type="SMART" id="SM00530">
    <property type="entry name" value="HTH_XRE"/>
    <property type="match status" value="1"/>
</dbReference>
<evidence type="ECO:0000313" key="6">
    <source>
        <dbReference type="Proteomes" id="UP001138780"/>
    </source>
</evidence>
<protein>
    <submittedName>
        <fullName evidence="4">Helix-turn-helix transcriptional regulator</fullName>
    </submittedName>
</protein>
<dbReference type="PANTHER" id="PTHR46558">
    <property type="entry name" value="TRACRIPTIONAL REGULATORY PROTEIN-RELATED-RELATED"/>
    <property type="match status" value="1"/>
</dbReference>
<dbReference type="Pfam" id="PF12844">
    <property type="entry name" value="HTH_19"/>
    <property type="match status" value="1"/>
</dbReference>
<dbReference type="InterPro" id="IPR010982">
    <property type="entry name" value="Lambda_DNA-bd_dom_sf"/>
</dbReference>
<name>A0A9X1BC68_9STRE</name>
<gene>
    <name evidence="3" type="ORF">BTU61_01470</name>
    <name evidence="4" type="ORF">J4854_04150</name>
</gene>
<evidence type="ECO:0000313" key="4">
    <source>
        <dbReference type="EMBL" id="QUB39643.1"/>
    </source>
</evidence>
<dbReference type="RefSeq" id="WP_200772041.1">
    <property type="nucleotide sequence ID" value="NZ_CP072329.1"/>
</dbReference>
<keyword evidence="1" id="KW-0238">DNA-binding</keyword>
<evidence type="ECO:0000256" key="1">
    <source>
        <dbReference type="ARBA" id="ARBA00023125"/>
    </source>
</evidence>
<dbReference type="AlphaFoldDB" id="A0A9X1BC68"/>
<reference evidence="3" key="1">
    <citation type="submission" date="2016-12" db="EMBL/GenBank/DDBJ databases">
        <title>Draft genome of Streptococcus lactarius CCUG 66490T type strain.</title>
        <authorList>
            <person name="Salva-Serra F."/>
            <person name="Engstrom-Jakobsson H."/>
            <person name="Thorell K."/>
            <person name="Gomila M."/>
            <person name="Gonzales-Siles L."/>
            <person name="Busquets A."/>
            <person name="Jaen-Luchoro D."/>
            <person name="Karlsson R."/>
            <person name="Kristiansson E."/>
            <person name="Moore E."/>
        </authorList>
    </citation>
    <scope>NUCLEOTIDE SEQUENCE</scope>
    <source>
        <strain evidence="3">CCUG 66490</strain>
    </source>
</reference>
<dbReference type="PROSITE" id="PS50943">
    <property type="entry name" value="HTH_CROC1"/>
    <property type="match status" value="1"/>
</dbReference>
<dbReference type="Gene3D" id="1.10.260.40">
    <property type="entry name" value="lambda repressor-like DNA-binding domains"/>
    <property type="match status" value="1"/>
</dbReference>
<dbReference type="GO" id="GO:0003677">
    <property type="term" value="F:DNA binding"/>
    <property type="evidence" value="ECO:0007669"/>
    <property type="project" value="UniProtKB-KW"/>
</dbReference>
<proteinExistence type="predicted"/>
<dbReference type="EMBL" id="CP072329">
    <property type="protein sequence ID" value="QUB39643.1"/>
    <property type="molecule type" value="Genomic_DNA"/>
</dbReference>
<dbReference type="EMBL" id="MRXX01000001">
    <property type="protein sequence ID" value="MBK4778880.1"/>
    <property type="molecule type" value="Genomic_DNA"/>
</dbReference>
<accession>A0A9X1BC68</accession>
<evidence type="ECO:0000313" key="5">
    <source>
        <dbReference type="Proteomes" id="UP000676511"/>
    </source>
</evidence>
<sequence>MKKELENHYAEKFNKPDPACELKYGKRIKELRKANKMTHKELAGKIGIAPRTLQMWESGKNLSFISKMSKLADLFGISITDLFDLHGPKGMDKIKESGQLKKIKIVFSNSQETEFLVNDLTQDELTEILSQFYDGRLMVIRNFYANPTNVNYIIVDDFEEYNEEVEK</sequence>
<dbReference type="Proteomes" id="UP001138780">
    <property type="component" value="Unassembled WGS sequence"/>
</dbReference>
<evidence type="ECO:0000313" key="3">
    <source>
        <dbReference type="EMBL" id="MBK4778880.1"/>
    </source>
</evidence>
<organism evidence="3 6">
    <name type="scientific">Streptococcus lactarius</name>
    <dbReference type="NCBI Taxonomy" id="684066"/>
    <lineage>
        <taxon>Bacteria</taxon>
        <taxon>Bacillati</taxon>
        <taxon>Bacillota</taxon>
        <taxon>Bacilli</taxon>
        <taxon>Lactobacillales</taxon>
        <taxon>Streptococcaceae</taxon>
        <taxon>Streptococcus</taxon>
    </lineage>
</organism>
<dbReference type="PANTHER" id="PTHR46558:SF11">
    <property type="entry name" value="HTH-TYPE TRANSCRIPTIONAL REGULATOR XRE"/>
    <property type="match status" value="1"/>
</dbReference>
<keyword evidence="5" id="KW-1185">Reference proteome</keyword>
<evidence type="ECO:0000259" key="2">
    <source>
        <dbReference type="PROSITE" id="PS50943"/>
    </source>
</evidence>